<evidence type="ECO:0000256" key="1">
    <source>
        <dbReference type="ARBA" id="ARBA00005525"/>
    </source>
</evidence>
<proteinExistence type="inferred from homology"/>
<dbReference type="Proteomes" id="UP000279833">
    <property type="component" value="Unassembled WGS sequence"/>
</dbReference>
<evidence type="ECO:0000256" key="3">
    <source>
        <dbReference type="ARBA" id="ARBA00023002"/>
    </source>
</evidence>
<dbReference type="Gene3D" id="1.10.3730.10">
    <property type="entry name" value="ProC C-terminal domain-like"/>
    <property type="match status" value="1"/>
</dbReference>
<keyword evidence="2" id="KW-0521">NADP</keyword>
<evidence type="ECO:0000313" key="7">
    <source>
        <dbReference type="WBParaSite" id="SCUD_0000941101-mRNA-1"/>
    </source>
</evidence>
<evidence type="ECO:0000313" key="6">
    <source>
        <dbReference type="Proteomes" id="UP000279833"/>
    </source>
</evidence>
<dbReference type="WBParaSite" id="SCUD_0000941101-mRNA-1">
    <property type="protein sequence ID" value="SCUD_0000941101-mRNA-1"/>
    <property type="gene ID" value="SCUD_0000941101"/>
</dbReference>
<dbReference type="SUPFAM" id="SSF48179">
    <property type="entry name" value="6-phosphogluconate dehydrogenase C-terminal domain-like"/>
    <property type="match status" value="1"/>
</dbReference>
<dbReference type="STRING" id="6186.A0A183K346"/>
<dbReference type="Pfam" id="PF14748">
    <property type="entry name" value="P5CR_dimer"/>
    <property type="match status" value="1"/>
</dbReference>
<reference evidence="7" key="1">
    <citation type="submission" date="2016-06" db="UniProtKB">
        <authorList>
            <consortium name="WormBaseParasite"/>
        </authorList>
    </citation>
    <scope>IDENTIFICATION</scope>
</reference>
<dbReference type="EMBL" id="UZAK01033216">
    <property type="protein sequence ID" value="VDP35495.1"/>
    <property type="molecule type" value="Genomic_DNA"/>
</dbReference>
<evidence type="ECO:0000313" key="5">
    <source>
        <dbReference type="EMBL" id="VDP35495.1"/>
    </source>
</evidence>
<dbReference type="FunFam" id="1.10.3730.10:FF:000001">
    <property type="entry name" value="Pyrroline-5-carboxylate reductase"/>
    <property type="match status" value="1"/>
</dbReference>
<dbReference type="UniPathway" id="UPA00098">
    <property type="reaction ID" value="UER00361"/>
</dbReference>
<dbReference type="InterPro" id="IPR008927">
    <property type="entry name" value="6-PGluconate_DH-like_C_sf"/>
</dbReference>
<accession>A0A183K346</accession>
<name>A0A183K346_9TREM</name>
<reference evidence="5 6" key="2">
    <citation type="submission" date="2018-11" db="EMBL/GenBank/DDBJ databases">
        <authorList>
            <consortium name="Pathogen Informatics"/>
        </authorList>
    </citation>
    <scope>NUCLEOTIDE SEQUENCE [LARGE SCALE GENOMIC DNA]</scope>
    <source>
        <strain evidence="5">Dakar</strain>
        <strain evidence="6">Dakar, Senegal</strain>
    </source>
</reference>
<dbReference type="InterPro" id="IPR029036">
    <property type="entry name" value="P5CR_dimer"/>
</dbReference>
<keyword evidence="6" id="KW-1185">Reference proteome</keyword>
<gene>
    <name evidence="5" type="ORF">SCUD_LOCUS9411</name>
</gene>
<dbReference type="GO" id="GO:0055129">
    <property type="term" value="P:L-proline biosynthetic process"/>
    <property type="evidence" value="ECO:0007669"/>
    <property type="project" value="UniProtKB-UniPathway"/>
</dbReference>
<dbReference type="AlphaFoldDB" id="A0A183K346"/>
<sequence>MITEAITDAGVLLGLPRPIAQKLIVNTILGSAVMMQKTGKSTTELKNEVCSPGGTTIQGVYALEKGNLRATLMDAVQKVCARGEELSKKS</sequence>
<protein>
    <submittedName>
        <fullName evidence="7">Pyrroline-5-carboxylate reductase</fullName>
    </submittedName>
</protein>
<evidence type="ECO:0000259" key="4">
    <source>
        <dbReference type="Pfam" id="PF14748"/>
    </source>
</evidence>
<organism evidence="7">
    <name type="scientific">Schistosoma curassoni</name>
    <dbReference type="NCBI Taxonomy" id="6186"/>
    <lineage>
        <taxon>Eukaryota</taxon>
        <taxon>Metazoa</taxon>
        <taxon>Spiralia</taxon>
        <taxon>Lophotrochozoa</taxon>
        <taxon>Platyhelminthes</taxon>
        <taxon>Trematoda</taxon>
        <taxon>Digenea</taxon>
        <taxon>Strigeidida</taxon>
        <taxon>Schistosomatoidea</taxon>
        <taxon>Schistosomatidae</taxon>
        <taxon>Schistosoma</taxon>
    </lineage>
</organism>
<feature type="domain" description="Pyrroline-5-carboxylate reductase dimerisation" evidence="4">
    <location>
        <begin position="1"/>
        <end position="86"/>
    </location>
</feature>
<dbReference type="PANTHER" id="PTHR11645">
    <property type="entry name" value="PYRROLINE-5-CARBOXYLATE REDUCTASE"/>
    <property type="match status" value="1"/>
</dbReference>
<evidence type="ECO:0000256" key="2">
    <source>
        <dbReference type="ARBA" id="ARBA00022857"/>
    </source>
</evidence>
<dbReference type="GO" id="GO:0004735">
    <property type="term" value="F:pyrroline-5-carboxylate reductase activity"/>
    <property type="evidence" value="ECO:0007669"/>
    <property type="project" value="TreeGrafter"/>
</dbReference>
<dbReference type="PANTHER" id="PTHR11645:SF0">
    <property type="entry name" value="PYRROLINE-5-CARBOXYLATE REDUCTASE 3"/>
    <property type="match status" value="1"/>
</dbReference>
<keyword evidence="3" id="KW-0560">Oxidoreductase</keyword>
<comment type="similarity">
    <text evidence="1">Belongs to the pyrroline-5-carboxylate reductase family.</text>
</comment>